<feature type="compositionally biased region" description="Low complexity" evidence="1">
    <location>
        <begin position="27"/>
        <end position="52"/>
    </location>
</feature>
<feature type="compositionally biased region" description="Basic and acidic residues" evidence="1">
    <location>
        <begin position="74"/>
        <end position="86"/>
    </location>
</feature>
<proteinExistence type="predicted"/>
<dbReference type="Gramene" id="ONIVA06G22800.1">
    <property type="protein sequence ID" value="ONIVA06G22800.1"/>
    <property type="gene ID" value="ONIVA06G22800"/>
</dbReference>
<dbReference type="HOGENOM" id="CLU_1899569_0_0_1"/>
<protein>
    <submittedName>
        <fullName evidence="2">Uncharacterized protein</fullName>
    </submittedName>
</protein>
<keyword evidence="3" id="KW-1185">Reference proteome</keyword>
<reference evidence="2" key="1">
    <citation type="submission" date="2015-04" db="UniProtKB">
        <authorList>
            <consortium name="EnsemblPlants"/>
        </authorList>
    </citation>
    <scope>IDENTIFICATION</scope>
    <source>
        <strain evidence="2">SL10</strain>
    </source>
</reference>
<organism evidence="2">
    <name type="scientific">Oryza nivara</name>
    <name type="common">Indian wild rice</name>
    <name type="synonym">Oryza sativa f. spontanea</name>
    <dbReference type="NCBI Taxonomy" id="4536"/>
    <lineage>
        <taxon>Eukaryota</taxon>
        <taxon>Viridiplantae</taxon>
        <taxon>Streptophyta</taxon>
        <taxon>Embryophyta</taxon>
        <taxon>Tracheophyta</taxon>
        <taxon>Spermatophyta</taxon>
        <taxon>Magnoliopsida</taxon>
        <taxon>Liliopsida</taxon>
        <taxon>Poales</taxon>
        <taxon>Poaceae</taxon>
        <taxon>BOP clade</taxon>
        <taxon>Oryzoideae</taxon>
        <taxon>Oryzeae</taxon>
        <taxon>Oryzinae</taxon>
        <taxon>Oryza</taxon>
    </lineage>
</organism>
<sequence>MGGGGGGRPGGALGRFLGAITPALSASAATATNPPTAATAAAAAPAPPGTNASMDHTLCARSPPSPSSASLDRGVGEEKRQLASREQFDTSRNGIYYKSLGNIVFAACDMPLLSRVFDSLYDKRTRSIDPIRES</sequence>
<evidence type="ECO:0000256" key="1">
    <source>
        <dbReference type="SAM" id="MobiDB-lite"/>
    </source>
</evidence>
<feature type="region of interest" description="Disordered" evidence="1">
    <location>
        <begin position="27"/>
        <end position="86"/>
    </location>
</feature>
<evidence type="ECO:0000313" key="3">
    <source>
        <dbReference type="Proteomes" id="UP000006591"/>
    </source>
</evidence>
<reference evidence="2" key="2">
    <citation type="submission" date="2018-04" db="EMBL/GenBank/DDBJ databases">
        <title>OnivRS2 (Oryza nivara Reference Sequence Version 2).</title>
        <authorList>
            <person name="Zhang J."/>
            <person name="Kudrna D."/>
            <person name="Lee S."/>
            <person name="Talag J."/>
            <person name="Rajasekar S."/>
            <person name="Welchert J."/>
            <person name="Hsing Y.-I."/>
            <person name="Wing R.A."/>
        </authorList>
    </citation>
    <scope>NUCLEOTIDE SEQUENCE [LARGE SCALE GENOMIC DNA]</scope>
    <source>
        <strain evidence="2">SL10</strain>
    </source>
</reference>
<dbReference type="AlphaFoldDB" id="A0A0E0HSS4"/>
<name>A0A0E0HSS4_ORYNI</name>
<dbReference type="Proteomes" id="UP000006591">
    <property type="component" value="Chromosome 6"/>
</dbReference>
<accession>A0A0E0HSS4</accession>
<dbReference type="EnsemblPlants" id="ONIVA06G22800.1">
    <property type="protein sequence ID" value="ONIVA06G22800.1"/>
    <property type="gene ID" value="ONIVA06G22800"/>
</dbReference>
<evidence type="ECO:0000313" key="2">
    <source>
        <dbReference type="EnsemblPlants" id="ONIVA06G22800.1"/>
    </source>
</evidence>